<keyword evidence="1" id="KW-0812">Transmembrane</keyword>
<organism evidence="2 3">
    <name type="scientific">Striga asiatica</name>
    <name type="common">Asiatic witchweed</name>
    <name type="synonym">Buchnera asiatica</name>
    <dbReference type="NCBI Taxonomy" id="4170"/>
    <lineage>
        <taxon>Eukaryota</taxon>
        <taxon>Viridiplantae</taxon>
        <taxon>Streptophyta</taxon>
        <taxon>Embryophyta</taxon>
        <taxon>Tracheophyta</taxon>
        <taxon>Spermatophyta</taxon>
        <taxon>Magnoliopsida</taxon>
        <taxon>eudicotyledons</taxon>
        <taxon>Gunneridae</taxon>
        <taxon>Pentapetalae</taxon>
        <taxon>asterids</taxon>
        <taxon>lamiids</taxon>
        <taxon>Lamiales</taxon>
        <taxon>Orobanchaceae</taxon>
        <taxon>Buchnereae</taxon>
        <taxon>Striga</taxon>
    </lineage>
</organism>
<evidence type="ECO:0000256" key="1">
    <source>
        <dbReference type="SAM" id="Phobius"/>
    </source>
</evidence>
<sequence length="127" mass="13684">ASSSSTLGCSSTLCRTFLCEPPTARPNSACTSLMAKECASLTILIFDTSLTLAIVVKWVFVVMSPLQQQISAGFLAYKIHGLESRHVKGRGRIDGSHRAQVNPTISSNGCDHATHTNLARLRNSRLP</sequence>
<name>A0A5A7Q4A6_STRAF</name>
<evidence type="ECO:0000313" key="3">
    <source>
        <dbReference type="Proteomes" id="UP000325081"/>
    </source>
</evidence>
<gene>
    <name evidence="2" type="ORF">STAS_16661</name>
</gene>
<reference evidence="3" key="1">
    <citation type="journal article" date="2019" name="Curr. Biol.">
        <title>Genome Sequence of Striga asiatica Provides Insight into the Evolution of Plant Parasitism.</title>
        <authorList>
            <person name="Yoshida S."/>
            <person name="Kim S."/>
            <person name="Wafula E.K."/>
            <person name="Tanskanen J."/>
            <person name="Kim Y.M."/>
            <person name="Honaas L."/>
            <person name="Yang Z."/>
            <person name="Spallek T."/>
            <person name="Conn C.E."/>
            <person name="Ichihashi Y."/>
            <person name="Cheong K."/>
            <person name="Cui S."/>
            <person name="Der J.P."/>
            <person name="Gundlach H."/>
            <person name="Jiao Y."/>
            <person name="Hori C."/>
            <person name="Ishida J.K."/>
            <person name="Kasahara H."/>
            <person name="Kiba T."/>
            <person name="Kim M.S."/>
            <person name="Koo N."/>
            <person name="Laohavisit A."/>
            <person name="Lee Y.H."/>
            <person name="Lumba S."/>
            <person name="McCourt P."/>
            <person name="Mortimer J.C."/>
            <person name="Mutuku J.M."/>
            <person name="Nomura T."/>
            <person name="Sasaki-Sekimoto Y."/>
            <person name="Seto Y."/>
            <person name="Wang Y."/>
            <person name="Wakatake T."/>
            <person name="Sakakibara H."/>
            <person name="Demura T."/>
            <person name="Yamaguchi S."/>
            <person name="Yoneyama K."/>
            <person name="Manabe R.I."/>
            <person name="Nelson D.C."/>
            <person name="Schulman A.H."/>
            <person name="Timko M.P."/>
            <person name="dePamphilis C.W."/>
            <person name="Choi D."/>
            <person name="Shirasu K."/>
        </authorList>
    </citation>
    <scope>NUCLEOTIDE SEQUENCE [LARGE SCALE GENOMIC DNA]</scope>
    <source>
        <strain evidence="3">cv. UVA1</strain>
    </source>
</reference>
<accession>A0A5A7Q4A6</accession>
<keyword evidence="3" id="KW-1185">Reference proteome</keyword>
<dbReference type="EMBL" id="BKCP01005805">
    <property type="protein sequence ID" value="GER40015.1"/>
    <property type="molecule type" value="Genomic_DNA"/>
</dbReference>
<proteinExistence type="predicted"/>
<feature type="non-terminal residue" evidence="2">
    <location>
        <position position="1"/>
    </location>
</feature>
<protein>
    <submittedName>
        <fullName evidence="2">Sensory neuron membrane protein 1</fullName>
    </submittedName>
</protein>
<comment type="caution">
    <text evidence="2">The sequence shown here is derived from an EMBL/GenBank/DDBJ whole genome shotgun (WGS) entry which is preliminary data.</text>
</comment>
<feature type="transmembrane region" description="Helical" evidence="1">
    <location>
        <begin position="41"/>
        <end position="60"/>
    </location>
</feature>
<dbReference type="Proteomes" id="UP000325081">
    <property type="component" value="Unassembled WGS sequence"/>
</dbReference>
<dbReference type="AlphaFoldDB" id="A0A5A7Q4A6"/>
<evidence type="ECO:0000313" key="2">
    <source>
        <dbReference type="EMBL" id="GER40015.1"/>
    </source>
</evidence>
<keyword evidence="1" id="KW-1133">Transmembrane helix</keyword>
<keyword evidence="1" id="KW-0472">Membrane</keyword>